<feature type="compositionally biased region" description="Basic residues" evidence="1">
    <location>
        <begin position="333"/>
        <end position="345"/>
    </location>
</feature>
<feature type="non-terminal residue" evidence="2">
    <location>
        <position position="1"/>
    </location>
</feature>
<sequence>APGQPQSASPWRRAARHPAGGGSPRLGRGSAGARRALPRLGSGGRQLHGGVAAPAGDRARPPLERSPRRPGDRRHHAPERCRGSCHRTDHRPERHPTADGRRGGLCCTEPDRHRAGADLPPPAPPCRRRRSGRRNPLRTAVGHRRYAVRGSRSPPSDRLDLGRALARRHRRGAGHRRGRWRPWVARRASRRRTPGPDRGAGRRGLAAGRCGRRRRSVAVARVACGLPAAAAPPSDARPLRGERSAGRGLDRGPDVPRRVPGRSVRARPVRSRVGLHGHRGRRLPRQRLGSEPVRADPPALAGRRRRRPPGGAACSAVRPPARSGDGGGGAVRHGVRRRGHVRRRGYPAHRRVARRGRDHDGVERLGLQSRFGRRCRVRRGAPGGRGLRGRGHRPRLVRGAGGAARVGNRPLRSTASVEHRWRWV</sequence>
<gene>
    <name evidence="2" type="ORF">AVDCRST_MAG59-5126</name>
</gene>
<feature type="compositionally biased region" description="Basic residues" evidence="1">
    <location>
        <begin position="126"/>
        <end position="142"/>
    </location>
</feature>
<reference evidence="2" key="1">
    <citation type="submission" date="2020-02" db="EMBL/GenBank/DDBJ databases">
        <authorList>
            <person name="Meier V. D."/>
        </authorList>
    </citation>
    <scope>NUCLEOTIDE SEQUENCE</scope>
    <source>
        <strain evidence="2">AVDCRST_MAG59</strain>
    </source>
</reference>
<feature type="compositionally biased region" description="Basic and acidic residues" evidence="1">
    <location>
        <begin position="78"/>
        <end position="102"/>
    </location>
</feature>
<accession>A0A6J4VNW1</accession>
<evidence type="ECO:0000256" key="1">
    <source>
        <dbReference type="SAM" id="MobiDB-lite"/>
    </source>
</evidence>
<protein>
    <submittedName>
        <fullName evidence="2">Uncharacterized protein</fullName>
    </submittedName>
</protein>
<organism evidence="2">
    <name type="scientific">uncultured Thermomicrobiales bacterium</name>
    <dbReference type="NCBI Taxonomy" id="1645740"/>
    <lineage>
        <taxon>Bacteria</taxon>
        <taxon>Pseudomonadati</taxon>
        <taxon>Thermomicrobiota</taxon>
        <taxon>Thermomicrobia</taxon>
        <taxon>Thermomicrobiales</taxon>
        <taxon>environmental samples</taxon>
    </lineage>
</organism>
<feature type="region of interest" description="Disordered" evidence="1">
    <location>
        <begin position="229"/>
        <end position="345"/>
    </location>
</feature>
<feature type="compositionally biased region" description="Low complexity" evidence="1">
    <location>
        <begin position="286"/>
        <end position="301"/>
    </location>
</feature>
<dbReference type="EMBL" id="CADCWF010000364">
    <property type="protein sequence ID" value="CAA9583475.1"/>
    <property type="molecule type" value="Genomic_DNA"/>
</dbReference>
<feature type="region of interest" description="Disordered" evidence="1">
    <location>
        <begin position="1"/>
        <end position="142"/>
    </location>
</feature>
<feature type="compositionally biased region" description="Basic residues" evidence="1">
    <location>
        <begin position="387"/>
        <end position="396"/>
    </location>
</feature>
<dbReference type="AlphaFoldDB" id="A0A6J4VNW1"/>
<feature type="non-terminal residue" evidence="2">
    <location>
        <position position="424"/>
    </location>
</feature>
<feature type="compositionally biased region" description="Low complexity" evidence="1">
    <location>
        <begin position="25"/>
        <end position="40"/>
    </location>
</feature>
<evidence type="ECO:0000313" key="2">
    <source>
        <dbReference type="EMBL" id="CAA9583475.1"/>
    </source>
</evidence>
<feature type="compositionally biased region" description="Basic residues" evidence="1">
    <location>
        <begin position="264"/>
        <end position="285"/>
    </location>
</feature>
<feature type="region of interest" description="Disordered" evidence="1">
    <location>
        <begin position="377"/>
        <end position="407"/>
    </location>
</feature>
<feature type="region of interest" description="Disordered" evidence="1">
    <location>
        <begin position="186"/>
        <end position="209"/>
    </location>
</feature>
<feature type="compositionally biased region" description="Basic and acidic residues" evidence="1">
    <location>
        <begin position="237"/>
        <end position="257"/>
    </location>
</feature>
<proteinExistence type="predicted"/>
<name>A0A6J4VNW1_9BACT</name>
<feature type="compositionally biased region" description="Basic and acidic residues" evidence="1">
    <location>
        <begin position="57"/>
        <end position="70"/>
    </location>
</feature>